<dbReference type="CDD" id="cd11592">
    <property type="entry name" value="Agmatinase_PAH"/>
    <property type="match status" value="1"/>
</dbReference>
<name>A0ABM0GJW6_SACKO</name>
<evidence type="ECO:0000256" key="1">
    <source>
        <dbReference type="ARBA" id="ARBA00009227"/>
    </source>
</evidence>
<dbReference type="PANTHER" id="PTHR11358:SF26">
    <property type="entry name" value="GUANIDINO ACID HYDROLASE, MITOCHONDRIAL"/>
    <property type="match status" value="1"/>
</dbReference>
<dbReference type="InterPro" id="IPR023696">
    <property type="entry name" value="Ureohydrolase_dom_sf"/>
</dbReference>
<protein>
    <submittedName>
        <fullName evidence="6">Agmatinase, mitochondrial-like</fullName>
    </submittedName>
</protein>
<evidence type="ECO:0000256" key="2">
    <source>
        <dbReference type="ARBA" id="ARBA00022723"/>
    </source>
</evidence>
<dbReference type="Gene3D" id="3.40.800.10">
    <property type="entry name" value="Ureohydrolase domain"/>
    <property type="match status" value="1"/>
</dbReference>
<evidence type="ECO:0000256" key="3">
    <source>
        <dbReference type="ARBA" id="ARBA00022801"/>
    </source>
</evidence>
<dbReference type="InterPro" id="IPR006035">
    <property type="entry name" value="Ureohydrolase"/>
</dbReference>
<dbReference type="Pfam" id="PF00491">
    <property type="entry name" value="Arginase"/>
    <property type="match status" value="1"/>
</dbReference>
<evidence type="ECO:0000313" key="6">
    <source>
        <dbReference type="RefSeq" id="XP_002731471.1"/>
    </source>
</evidence>
<keyword evidence="5" id="KW-1185">Reference proteome</keyword>
<dbReference type="Proteomes" id="UP000694865">
    <property type="component" value="Unplaced"/>
</dbReference>
<gene>
    <name evidence="6" type="primary">LOC100372203</name>
</gene>
<dbReference type="PROSITE" id="PS01053">
    <property type="entry name" value="ARGINASE_1"/>
    <property type="match status" value="1"/>
</dbReference>
<sequence length="385" mass="42368">MACLRQILRSGLQVVPSRQIKPRTVKAFERSFTMTNSDFKKFNEPLSGLQMARAGGIASMFRLPVQQNGEGLDVCFLGIPLDIGVSNRTGTRFGPRQIRTESCLIRAFNNIGAAPYESLQVADIGDVNINLYDLKKACVDITEYYRANVLPYNCIPLTLGGDHTLSYPVMKAVAEKHGPLGLVHIDAHADTTDLMLGEPIAHGTPFKRCFDDNILDCKRVVQIGLRGSQYEGDPNKWQKDQGFRVVLAEDCWHKSLVPLMAEVRQQMGSGPVYISFDIDAIDPGFAPGTGTPEIGGLTTIQALEAIRGCRGMNIVGGDLVEVPLWILPRQLPVRKNVVLCRPGRQAADGAGCLHCRCLLVGEWEKAHQEVTFAFKGCFFTRSSPH</sequence>
<proteinExistence type="inferred from homology"/>
<evidence type="ECO:0000256" key="4">
    <source>
        <dbReference type="RuleBase" id="RU003684"/>
    </source>
</evidence>
<organism evidence="5 6">
    <name type="scientific">Saccoglossus kowalevskii</name>
    <name type="common">Acorn worm</name>
    <dbReference type="NCBI Taxonomy" id="10224"/>
    <lineage>
        <taxon>Eukaryota</taxon>
        <taxon>Metazoa</taxon>
        <taxon>Hemichordata</taxon>
        <taxon>Enteropneusta</taxon>
        <taxon>Harrimaniidae</taxon>
        <taxon>Saccoglossus</taxon>
    </lineage>
</organism>
<keyword evidence="3 4" id="KW-0378">Hydrolase</keyword>
<dbReference type="GeneID" id="100372203"/>
<comment type="similarity">
    <text evidence="1">Belongs to the arginase family. Agmatinase subfamily.</text>
</comment>
<dbReference type="SUPFAM" id="SSF52768">
    <property type="entry name" value="Arginase/deacetylase"/>
    <property type="match status" value="1"/>
</dbReference>
<dbReference type="InterPro" id="IPR020855">
    <property type="entry name" value="Ureohydrolase_Mn_BS"/>
</dbReference>
<evidence type="ECO:0000313" key="5">
    <source>
        <dbReference type="Proteomes" id="UP000694865"/>
    </source>
</evidence>
<dbReference type="RefSeq" id="XP_002731471.1">
    <property type="nucleotide sequence ID" value="XM_002731425.1"/>
</dbReference>
<dbReference type="PANTHER" id="PTHR11358">
    <property type="entry name" value="ARGINASE/AGMATINASE"/>
    <property type="match status" value="1"/>
</dbReference>
<dbReference type="PROSITE" id="PS51409">
    <property type="entry name" value="ARGINASE_2"/>
    <property type="match status" value="1"/>
</dbReference>
<keyword evidence="2" id="KW-0479">Metal-binding</keyword>
<reference evidence="6" key="1">
    <citation type="submission" date="2025-08" db="UniProtKB">
        <authorList>
            <consortium name="RefSeq"/>
        </authorList>
    </citation>
    <scope>IDENTIFICATION</scope>
    <source>
        <tissue evidence="6">Testes</tissue>
    </source>
</reference>
<accession>A0ABM0GJW6</accession>